<comment type="caution">
    <text evidence="3">The sequence shown here is derived from an EMBL/GenBank/DDBJ whole genome shotgun (WGS) entry which is preliminary data.</text>
</comment>
<name>A0ABS6BF79_9SPHN</name>
<dbReference type="NCBIfam" id="TIGR01262">
    <property type="entry name" value="maiA"/>
    <property type="match status" value="1"/>
</dbReference>
<dbReference type="CDD" id="cd03042">
    <property type="entry name" value="GST_N_Zeta"/>
    <property type="match status" value="1"/>
</dbReference>
<accession>A0ABS6BF79</accession>
<dbReference type="InterPro" id="IPR034333">
    <property type="entry name" value="GST_Zeta_N"/>
</dbReference>
<protein>
    <submittedName>
        <fullName evidence="3">Maleylacetoacetate isomerase</fullName>
        <ecNumber evidence="3">5.2.1.2</ecNumber>
    </submittedName>
</protein>
<dbReference type="Pfam" id="PF13417">
    <property type="entry name" value="GST_N_3"/>
    <property type="match status" value="1"/>
</dbReference>
<evidence type="ECO:0000259" key="2">
    <source>
        <dbReference type="PROSITE" id="PS50405"/>
    </source>
</evidence>
<dbReference type="Proteomes" id="UP000776276">
    <property type="component" value="Unassembled WGS sequence"/>
</dbReference>
<reference evidence="3 4" key="1">
    <citation type="submission" date="2021-06" db="EMBL/GenBank/DDBJ databases">
        <title>Sphingomonas sp. XMGL2, whole genome shotgun sequencing project.</title>
        <authorList>
            <person name="Zhao G."/>
            <person name="Shen L."/>
        </authorList>
    </citation>
    <scope>NUCLEOTIDE SEQUENCE [LARGE SCALE GENOMIC DNA]</scope>
    <source>
        <strain evidence="3 4">XMGL2</strain>
    </source>
</reference>
<dbReference type="PROSITE" id="PS50405">
    <property type="entry name" value="GST_CTER"/>
    <property type="match status" value="1"/>
</dbReference>
<keyword evidence="3" id="KW-0413">Isomerase</keyword>
<evidence type="ECO:0000259" key="1">
    <source>
        <dbReference type="PROSITE" id="PS50404"/>
    </source>
</evidence>
<feature type="domain" description="GST N-terminal" evidence="1">
    <location>
        <begin position="4"/>
        <end position="85"/>
    </location>
</feature>
<dbReference type="InterPro" id="IPR040079">
    <property type="entry name" value="Glutathione_S-Trfase"/>
</dbReference>
<dbReference type="EMBL" id="JAHKRT010000002">
    <property type="protein sequence ID" value="MBU3076963.1"/>
    <property type="molecule type" value="Genomic_DNA"/>
</dbReference>
<dbReference type="InterPro" id="IPR005955">
    <property type="entry name" value="GST_Zeta"/>
</dbReference>
<evidence type="ECO:0000313" key="4">
    <source>
        <dbReference type="Proteomes" id="UP000776276"/>
    </source>
</evidence>
<evidence type="ECO:0000313" key="3">
    <source>
        <dbReference type="EMBL" id="MBU3076963.1"/>
    </source>
</evidence>
<gene>
    <name evidence="3" type="primary">maiA</name>
    <name evidence="3" type="ORF">KOF26_03715</name>
</gene>
<dbReference type="PANTHER" id="PTHR42673:SF4">
    <property type="entry name" value="MALEYLACETOACETATE ISOMERASE"/>
    <property type="match status" value="1"/>
</dbReference>
<feature type="domain" description="GST C-terminal" evidence="2">
    <location>
        <begin position="90"/>
        <end position="214"/>
    </location>
</feature>
<dbReference type="PROSITE" id="PS50404">
    <property type="entry name" value="GST_NTER"/>
    <property type="match status" value="1"/>
</dbReference>
<dbReference type="InterPro" id="IPR004045">
    <property type="entry name" value="Glutathione_S-Trfase_N"/>
</dbReference>
<dbReference type="SFLD" id="SFLDG00358">
    <property type="entry name" value="Main_(cytGST)"/>
    <property type="match status" value="1"/>
</dbReference>
<dbReference type="PANTHER" id="PTHR42673">
    <property type="entry name" value="MALEYLACETOACETATE ISOMERASE"/>
    <property type="match status" value="1"/>
</dbReference>
<dbReference type="CDD" id="cd03191">
    <property type="entry name" value="GST_C_Zeta"/>
    <property type="match status" value="1"/>
</dbReference>
<keyword evidence="4" id="KW-1185">Reference proteome</keyword>
<sequence>MDTSPLRLHDYWRSSASFRVRIALNLKGVPYQSVPVDLLSGAQRRPAYRGINPQGLVPALEVAGATIGQSLAIIDWLDHAYPQPPLLPADPLERARAMSSALLIACDIHPINNLRVLRWLKDDLRVGEAERLRWVAHWIDAGLAVLESQTGGGPFLAGDLPGLPDICLVPQLYNARRWDVCLDFYPALLAIEARCLAIPAFAEAHPDRLPDAAIL</sequence>
<organism evidence="3 4">
    <name type="scientific">Sphingomonas quercus</name>
    <dbReference type="NCBI Taxonomy" id="2842451"/>
    <lineage>
        <taxon>Bacteria</taxon>
        <taxon>Pseudomonadati</taxon>
        <taxon>Pseudomonadota</taxon>
        <taxon>Alphaproteobacteria</taxon>
        <taxon>Sphingomonadales</taxon>
        <taxon>Sphingomonadaceae</taxon>
        <taxon>Sphingomonas</taxon>
    </lineage>
</organism>
<dbReference type="InterPro" id="IPR034330">
    <property type="entry name" value="GST_Zeta_C"/>
</dbReference>
<dbReference type="SFLD" id="SFLDS00019">
    <property type="entry name" value="Glutathione_Transferase_(cytos"/>
    <property type="match status" value="1"/>
</dbReference>
<proteinExistence type="predicted"/>
<dbReference type="EC" id="5.2.1.2" evidence="3"/>
<dbReference type="GO" id="GO:0016034">
    <property type="term" value="F:maleylacetoacetate isomerase activity"/>
    <property type="evidence" value="ECO:0007669"/>
    <property type="project" value="UniProtKB-EC"/>
</dbReference>
<dbReference type="InterPro" id="IPR010987">
    <property type="entry name" value="Glutathione-S-Trfase_C-like"/>
</dbReference>